<proteinExistence type="predicted"/>
<accession>A0A8E5HSZ9</accession>
<dbReference type="PANTHER" id="PTHR36182:SF1">
    <property type="entry name" value="PROTEIN, PUTATIVE (AFU_ORTHOLOGUE AFUA_6G10930)-RELATED"/>
    <property type="match status" value="1"/>
</dbReference>
<dbReference type="OrthoDB" id="2342176at2759"/>
<gene>
    <name evidence="2" type="ORF">UV8b_05323</name>
</gene>
<keyword evidence="3" id="KW-1185">Reference proteome</keyword>
<dbReference type="Proteomes" id="UP000027002">
    <property type="component" value="Chromosome 4"/>
</dbReference>
<dbReference type="RefSeq" id="XP_042998753.1">
    <property type="nucleotide sequence ID" value="XM_043142820.1"/>
</dbReference>
<feature type="region of interest" description="Disordered" evidence="1">
    <location>
        <begin position="210"/>
        <end position="249"/>
    </location>
</feature>
<dbReference type="EMBL" id="CP072756">
    <property type="protein sequence ID" value="QUC21080.1"/>
    <property type="molecule type" value="Genomic_DNA"/>
</dbReference>
<dbReference type="Gene3D" id="2.70.50.70">
    <property type="match status" value="1"/>
</dbReference>
<name>A0A8E5HSZ9_USTVR</name>
<evidence type="ECO:0000313" key="2">
    <source>
        <dbReference type="EMBL" id="QUC21080.1"/>
    </source>
</evidence>
<sequence>MRVSSAVTAALSGLASLGHAHMEMKSPPPLRSKFNAFTTDIDYDMTSPLSAAGADFPCKGYHKLVGTPQGQPVATWSPGGSYSMTITGQTPHNGGSCQASLSFDGGRTWKVLHSYVGNCPVMGASTYPFSLPRDTPAGKALFAWTWFNKVGNREMYMNCASVTVAAGGSDDRARGMRGASDPYDGRPAMFVANVGNGCSTVEGRDLLFPRPGPDVSVESAGSSGAVGICGSRDEMPTEAADGSSTSALGPGASAVSTWAQLAPYPVFVTLSTRTKSVGAAETVAAKIGGGGGGSCAARY</sequence>
<dbReference type="GeneID" id="66066100"/>
<feature type="compositionally biased region" description="Low complexity" evidence="1">
    <location>
        <begin position="215"/>
        <end position="226"/>
    </location>
</feature>
<dbReference type="KEGG" id="uvi:66066100"/>
<dbReference type="PANTHER" id="PTHR36182">
    <property type="entry name" value="PROTEIN, PUTATIVE (AFU_ORTHOLOGUE AFUA_6G10930)-RELATED"/>
    <property type="match status" value="1"/>
</dbReference>
<dbReference type="AlphaFoldDB" id="A0A8E5HSZ9"/>
<protein>
    <recommendedName>
        <fullName evidence="4">Extracellular protein</fullName>
    </recommendedName>
</protein>
<evidence type="ECO:0008006" key="4">
    <source>
        <dbReference type="Google" id="ProtNLM"/>
    </source>
</evidence>
<evidence type="ECO:0000256" key="1">
    <source>
        <dbReference type="SAM" id="MobiDB-lite"/>
    </source>
</evidence>
<reference evidence="2" key="1">
    <citation type="submission" date="2020-03" db="EMBL/GenBank/DDBJ databases">
        <title>A mixture of massive structural variations and highly conserved coding sequences in Ustilaginoidea virens genome.</title>
        <authorList>
            <person name="Zhang K."/>
            <person name="Zhao Z."/>
            <person name="Zhang Z."/>
            <person name="Li Y."/>
            <person name="Hsiang T."/>
            <person name="Sun W."/>
        </authorList>
    </citation>
    <scope>NUCLEOTIDE SEQUENCE</scope>
    <source>
        <strain evidence="2">UV-8b</strain>
    </source>
</reference>
<organism evidence="2 3">
    <name type="scientific">Ustilaginoidea virens</name>
    <name type="common">Rice false smut fungus</name>
    <name type="synonym">Villosiclava virens</name>
    <dbReference type="NCBI Taxonomy" id="1159556"/>
    <lineage>
        <taxon>Eukaryota</taxon>
        <taxon>Fungi</taxon>
        <taxon>Dikarya</taxon>
        <taxon>Ascomycota</taxon>
        <taxon>Pezizomycotina</taxon>
        <taxon>Sordariomycetes</taxon>
        <taxon>Hypocreomycetidae</taxon>
        <taxon>Hypocreales</taxon>
        <taxon>Clavicipitaceae</taxon>
        <taxon>Ustilaginoidea</taxon>
    </lineage>
</organism>
<evidence type="ECO:0000313" key="3">
    <source>
        <dbReference type="Proteomes" id="UP000027002"/>
    </source>
</evidence>